<dbReference type="SUPFAM" id="SSF55804">
    <property type="entry name" value="Phoshotransferase/anion transport protein"/>
    <property type="match status" value="1"/>
</dbReference>
<evidence type="ECO:0000256" key="1">
    <source>
        <dbReference type="ARBA" id="ARBA00022679"/>
    </source>
</evidence>
<keyword evidence="2" id="KW-0677">Repeat</keyword>
<evidence type="ECO:0000259" key="5">
    <source>
        <dbReference type="PROSITE" id="PS51372"/>
    </source>
</evidence>
<reference evidence="6 7" key="1">
    <citation type="submission" date="2018-06" db="EMBL/GenBank/DDBJ databases">
        <authorList>
            <consortium name="Pathogen Informatics"/>
            <person name="Doyle S."/>
        </authorList>
    </citation>
    <scope>NUCLEOTIDE SEQUENCE [LARGE SCALE GENOMIC DNA]</scope>
    <source>
        <strain evidence="6 7">NCTC12092</strain>
    </source>
</reference>
<accession>A0A380JMG4</accession>
<dbReference type="InterPro" id="IPR036388">
    <property type="entry name" value="WH-like_DNA-bd_sf"/>
</dbReference>
<dbReference type="PROSITE" id="PS51094">
    <property type="entry name" value="PTS_EIIA_TYPE_2"/>
    <property type="match status" value="1"/>
</dbReference>
<dbReference type="InterPro" id="IPR002178">
    <property type="entry name" value="PTS_EIIA_type-2_dom"/>
</dbReference>
<dbReference type="GO" id="GO:0009401">
    <property type="term" value="P:phosphoenolpyruvate-dependent sugar phosphotransferase system"/>
    <property type="evidence" value="ECO:0007669"/>
    <property type="project" value="InterPro"/>
</dbReference>
<dbReference type="PANTHER" id="PTHR30185">
    <property type="entry name" value="CRYPTIC BETA-GLUCOSIDE BGL OPERON ANTITERMINATOR"/>
    <property type="match status" value="1"/>
</dbReference>
<dbReference type="AlphaFoldDB" id="A0A380JMG4"/>
<feature type="domain" description="PTS EIIA type-2" evidence="3">
    <location>
        <begin position="475"/>
        <end position="619"/>
    </location>
</feature>
<dbReference type="Proteomes" id="UP000254461">
    <property type="component" value="Unassembled WGS sequence"/>
</dbReference>
<dbReference type="SUPFAM" id="SSF46785">
    <property type="entry name" value="Winged helix' DNA-binding domain"/>
    <property type="match status" value="1"/>
</dbReference>
<organism evidence="6 7">
    <name type="scientific">Streptococcus equi subsp. equi</name>
    <dbReference type="NCBI Taxonomy" id="148942"/>
    <lineage>
        <taxon>Bacteria</taxon>
        <taxon>Bacillati</taxon>
        <taxon>Bacillota</taxon>
        <taxon>Bacilli</taxon>
        <taxon>Lactobacillales</taxon>
        <taxon>Streptococcaceae</taxon>
        <taxon>Streptococcus</taxon>
    </lineage>
</organism>
<dbReference type="InterPro" id="IPR036634">
    <property type="entry name" value="PRD_sf"/>
</dbReference>
<dbReference type="GO" id="GO:0008982">
    <property type="term" value="F:protein-N(PI)-phosphohistidine-sugar phosphotransferase activity"/>
    <property type="evidence" value="ECO:0007669"/>
    <property type="project" value="InterPro"/>
</dbReference>
<dbReference type="InterPro" id="IPR050661">
    <property type="entry name" value="BglG_antiterminators"/>
</dbReference>
<dbReference type="PROSITE" id="PS51099">
    <property type="entry name" value="PTS_EIIB_TYPE_2"/>
    <property type="match status" value="1"/>
</dbReference>
<gene>
    <name evidence="6" type="primary">srlM</name>
    <name evidence="6" type="ORF">NCTC12092_00208</name>
</gene>
<evidence type="ECO:0000256" key="2">
    <source>
        <dbReference type="ARBA" id="ARBA00022737"/>
    </source>
</evidence>
<dbReference type="RefSeq" id="WP_115250527.1">
    <property type="nucleotide sequence ID" value="NZ_UHFF01000002.1"/>
</dbReference>
<protein>
    <submittedName>
        <fullName evidence="6">Sorbitol operon transcription regulator SrlM</fullName>
    </submittedName>
</protein>
<keyword evidence="1" id="KW-0808">Transferase</keyword>
<dbReference type="PANTHER" id="PTHR30185:SF13">
    <property type="entry name" value="LICABCH OPERON REGULATOR-RELATED"/>
    <property type="match status" value="1"/>
</dbReference>
<dbReference type="SUPFAM" id="SSF52794">
    <property type="entry name" value="PTS system IIB component-like"/>
    <property type="match status" value="1"/>
</dbReference>
<dbReference type="Pfam" id="PF08279">
    <property type="entry name" value="HTH_11"/>
    <property type="match status" value="1"/>
</dbReference>
<dbReference type="InterPro" id="IPR013011">
    <property type="entry name" value="PTS_EIIB_2"/>
</dbReference>
<dbReference type="EMBL" id="UHFF01000002">
    <property type="protein sequence ID" value="SUN44757.1"/>
    <property type="molecule type" value="Genomic_DNA"/>
</dbReference>
<sequence length="622" mass="71779">MTLVNRWYRILEPLVAQNQMAFEELRLQLDVSAQTLAKSIEQLNDILDGDATITQQGAFLQLQVYDYVRLETILAGSLRKASDFNSASKRVAYLLKRLLQSSSALVIDDLADEIGVSRSTINKDLKTAKALARSYSVMIQGKPNHGIQAVGTELNLRLLYVHEVYKYFEPQGLSGDSLFFLDELYQTYQLPRKIQELLTKSLAITIERMRQGRYLTDPIPYYSNEVDSNAFMEELVYHIELAYQLSLSQYERQFMSFPLNIQYIEGLAYQERPLQESIVRLYSKMIEQIKASLLVTIDQDKLFVALHTHLKLLVNRLIFHVQANDIFHGEIRYKYPLAFDMANVAAQVLAEEFDCAIELSECSYLALYFEMMMQDAEHVTEPTVKKIAVVCTTGRGTANMICRRLSKVLGPDLLISQFSEEQFNPADNDHYFAIFTTVPLKFGQLKSPVVQITNLFDDQWLQNEWRRVHHYHQKNLTTITLHFARLSKGKAYTDYLIEMAELLEDKQLVDRQFGQRLLEREALQSTLFGNRIAFPHTINDKETKTVLLLGLLDEPYREHDCLVEFIFLVAIPKRVEAQMEADLLDIYDDIFKIASDDKLQAELRGLKNQADFIAFTKEKGVF</sequence>
<dbReference type="InterPro" id="IPR016152">
    <property type="entry name" value="PTrfase/Anion_transptr"/>
</dbReference>
<dbReference type="GO" id="GO:0006355">
    <property type="term" value="P:regulation of DNA-templated transcription"/>
    <property type="evidence" value="ECO:0007669"/>
    <property type="project" value="InterPro"/>
</dbReference>
<evidence type="ECO:0000313" key="6">
    <source>
        <dbReference type="EMBL" id="SUN44757.1"/>
    </source>
</evidence>
<feature type="domain" description="PTS EIIB type-2" evidence="4">
    <location>
        <begin position="385"/>
        <end position="473"/>
    </location>
</feature>
<dbReference type="Gene3D" id="3.40.50.2300">
    <property type="match status" value="1"/>
</dbReference>
<dbReference type="Pfam" id="PF00359">
    <property type="entry name" value="PTS_EIIA_2"/>
    <property type="match status" value="1"/>
</dbReference>
<dbReference type="SUPFAM" id="SSF63520">
    <property type="entry name" value="PTS-regulatory domain, PRD"/>
    <property type="match status" value="1"/>
</dbReference>
<dbReference type="InterPro" id="IPR013196">
    <property type="entry name" value="HTH_11"/>
</dbReference>
<dbReference type="Pfam" id="PF00874">
    <property type="entry name" value="PRD"/>
    <property type="match status" value="1"/>
</dbReference>
<dbReference type="Gene3D" id="1.10.1790.10">
    <property type="entry name" value="PRD domain"/>
    <property type="match status" value="1"/>
</dbReference>
<evidence type="ECO:0000259" key="4">
    <source>
        <dbReference type="PROSITE" id="PS51099"/>
    </source>
</evidence>
<dbReference type="Gene3D" id="1.10.10.10">
    <property type="entry name" value="Winged helix-like DNA-binding domain superfamily/Winged helix DNA-binding domain"/>
    <property type="match status" value="1"/>
</dbReference>
<dbReference type="InterPro" id="IPR011608">
    <property type="entry name" value="PRD"/>
</dbReference>
<evidence type="ECO:0000259" key="3">
    <source>
        <dbReference type="PROSITE" id="PS51094"/>
    </source>
</evidence>
<dbReference type="CDD" id="cd05568">
    <property type="entry name" value="PTS_IIB_bgl_like"/>
    <property type="match status" value="1"/>
</dbReference>
<dbReference type="InterPro" id="IPR036095">
    <property type="entry name" value="PTS_EIIB-like_sf"/>
</dbReference>
<dbReference type="PROSITE" id="PS51372">
    <property type="entry name" value="PRD_2"/>
    <property type="match status" value="1"/>
</dbReference>
<dbReference type="Gene3D" id="3.40.930.10">
    <property type="entry name" value="Mannitol-specific EII, Chain A"/>
    <property type="match status" value="1"/>
</dbReference>
<proteinExistence type="predicted"/>
<dbReference type="InterPro" id="IPR036390">
    <property type="entry name" value="WH_DNA-bd_sf"/>
</dbReference>
<evidence type="ECO:0000313" key="7">
    <source>
        <dbReference type="Proteomes" id="UP000254461"/>
    </source>
</evidence>
<feature type="domain" description="PRD" evidence="5">
    <location>
        <begin position="273"/>
        <end position="379"/>
    </location>
</feature>
<name>A0A380JMG4_9STRE</name>